<dbReference type="Pfam" id="PF14541">
    <property type="entry name" value="TAXi_C"/>
    <property type="match status" value="1"/>
</dbReference>
<evidence type="ECO:0000313" key="3">
    <source>
        <dbReference type="EMBL" id="KAL3641248.1"/>
    </source>
</evidence>
<dbReference type="PANTHER" id="PTHR13683">
    <property type="entry name" value="ASPARTYL PROTEASES"/>
    <property type="match status" value="1"/>
</dbReference>
<protein>
    <recommendedName>
        <fullName evidence="2">Peptidase A1 domain-containing protein</fullName>
    </recommendedName>
</protein>
<dbReference type="Gene3D" id="2.40.70.10">
    <property type="entry name" value="Acid Proteases"/>
    <property type="match status" value="1"/>
</dbReference>
<accession>A0ABD3DFY6</accession>
<dbReference type="InterPro" id="IPR033121">
    <property type="entry name" value="PEPTIDASE_A1"/>
</dbReference>
<gene>
    <name evidence="3" type="ORF">CASFOL_016216</name>
</gene>
<dbReference type="PANTHER" id="PTHR13683:SF227">
    <property type="entry name" value="EUKARYOTIC ASPARTYL PROTEASE FAMILY PROTEIN"/>
    <property type="match status" value="1"/>
</dbReference>
<dbReference type="EMBL" id="JAVIJP010000017">
    <property type="protein sequence ID" value="KAL3641248.1"/>
    <property type="molecule type" value="Genomic_DNA"/>
</dbReference>
<evidence type="ECO:0000256" key="1">
    <source>
        <dbReference type="ARBA" id="ARBA00007447"/>
    </source>
</evidence>
<dbReference type="InterPro" id="IPR001461">
    <property type="entry name" value="Aspartic_peptidase_A1"/>
</dbReference>
<dbReference type="PROSITE" id="PS51767">
    <property type="entry name" value="PEPTIDASE_A1"/>
    <property type="match status" value="1"/>
</dbReference>
<proteinExistence type="inferred from homology"/>
<dbReference type="AlphaFoldDB" id="A0ABD3DFY6"/>
<dbReference type="InterPro" id="IPR032799">
    <property type="entry name" value="TAXi_C"/>
</dbReference>
<reference evidence="4" key="1">
    <citation type="journal article" date="2024" name="IScience">
        <title>Strigolactones Initiate the Formation of Haustorium-like Structures in Castilleja.</title>
        <authorList>
            <person name="Buerger M."/>
            <person name="Peterson D."/>
            <person name="Chory J."/>
        </authorList>
    </citation>
    <scope>NUCLEOTIDE SEQUENCE [LARGE SCALE GENOMIC DNA]</scope>
</reference>
<name>A0ABD3DFY6_9LAMI</name>
<comment type="similarity">
    <text evidence="1">Belongs to the peptidase A1 family.</text>
</comment>
<dbReference type="SUPFAM" id="SSF50630">
    <property type="entry name" value="Acid proteases"/>
    <property type="match status" value="1"/>
</dbReference>
<feature type="domain" description="Peptidase A1" evidence="2">
    <location>
        <begin position="1"/>
        <end position="151"/>
    </location>
</feature>
<comment type="caution">
    <text evidence="3">The sequence shown here is derived from an EMBL/GenBank/DDBJ whole genome shotgun (WGS) entry which is preliminary data.</text>
</comment>
<dbReference type="Proteomes" id="UP001632038">
    <property type="component" value="Unassembled WGS sequence"/>
</dbReference>
<organism evidence="3 4">
    <name type="scientific">Castilleja foliolosa</name>
    <dbReference type="NCBI Taxonomy" id="1961234"/>
    <lineage>
        <taxon>Eukaryota</taxon>
        <taxon>Viridiplantae</taxon>
        <taxon>Streptophyta</taxon>
        <taxon>Embryophyta</taxon>
        <taxon>Tracheophyta</taxon>
        <taxon>Spermatophyta</taxon>
        <taxon>Magnoliopsida</taxon>
        <taxon>eudicotyledons</taxon>
        <taxon>Gunneridae</taxon>
        <taxon>Pentapetalae</taxon>
        <taxon>asterids</taxon>
        <taxon>lamiids</taxon>
        <taxon>Lamiales</taxon>
        <taxon>Orobanchaceae</taxon>
        <taxon>Pedicularideae</taxon>
        <taxon>Castillejinae</taxon>
        <taxon>Castilleja</taxon>
    </lineage>
</organism>
<sequence>MDHYSLGKANILLDGETTDIRGLDIIFDSGGTYTYLASQAYGALLDLVTRNLNKLKLKRAVNDNTLPYCWQKPADDAKYFFPLALDFTDEKNVRFEMPLKSYLIVSLSNNVCLGILNGTDIGLGNMNVIGDISMQDKLVIYDNENGMVGWAAAKTCNKKP</sequence>
<evidence type="ECO:0000259" key="2">
    <source>
        <dbReference type="PROSITE" id="PS51767"/>
    </source>
</evidence>
<evidence type="ECO:0000313" key="4">
    <source>
        <dbReference type="Proteomes" id="UP001632038"/>
    </source>
</evidence>
<keyword evidence="4" id="KW-1185">Reference proteome</keyword>
<dbReference type="InterPro" id="IPR021109">
    <property type="entry name" value="Peptidase_aspartic_dom_sf"/>
</dbReference>